<accession>A0A542DPL3</accession>
<proteinExistence type="predicted"/>
<sequence length="371" mass="40260">MPTCAFCDSSGKLTGEHVLGGWLSKIGLDLVPVPHSAGQLNRIGRELGVRPPFRQKVREVCGTCNNGWMSKLEGVARRVLTPFILGEPGAISPEDQGAVATWIQKTALTAMLVSSEEDRKGGYGLPASEYHALYALRDKAQPLPGSQFWIGRYNGVRSWSVRATPLAVRVNGLPEPDRPQGYAMTILLGQLVLHGLRFTTPSLQVEVSTGLDLPQLWPPAGPIMWPSRQPLDDDAFLGFAGGKDFRSTEKHIELRPWRPATELTPSQAVGGMIELPTICGKHVVYYPTVLVDEATRGRFYAFGTACACPMAYLIHTEPDGAHCKAADTAEAISELYEALPGEEHAIEDQYGVFRCKQLTVSGPAQSGKATP</sequence>
<gene>
    <name evidence="1" type="ORF">FB471_4869</name>
</gene>
<dbReference type="Proteomes" id="UP000320876">
    <property type="component" value="Unassembled WGS sequence"/>
</dbReference>
<protein>
    <recommendedName>
        <fullName evidence="3">HNH endonuclease</fullName>
    </recommendedName>
</protein>
<dbReference type="EMBL" id="VFML01000001">
    <property type="protein sequence ID" value="TQJ05048.1"/>
    <property type="molecule type" value="Genomic_DNA"/>
</dbReference>
<dbReference type="AlphaFoldDB" id="A0A542DPL3"/>
<dbReference type="OrthoDB" id="4578725at2"/>
<evidence type="ECO:0000313" key="2">
    <source>
        <dbReference type="Proteomes" id="UP000320876"/>
    </source>
</evidence>
<organism evidence="1 2">
    <name type="scientific">Amycolatopsis cihanbeyliensis</name>
    <dbReference type="NCBI Taxonomy" id="1128664"/>
    <lineage>
        <taxon>Bacteria</taxon>
        <taxon>Bacillati</taxon>
        <taxon>Actinomycetota</taxon>
        <taxon>Actinomycetes</taxon>
        <taxon>Pseudonocardiales</taxon>
        <taxon>Pseudonocardiaceae</taxon>
        <taxon>Amycolatopsis</taxon>
    </lineage>
</organism>
<evidence type="ECO:0008006" key="3">
    <source>
        <dbReference type="Google" id="ProtNLM"/>
    </source>
</evidence>
<name>A0A542DPL3_AMYCI</name>
<reference evidence="1 2" key="1">
    <citation type="submission" date="2019-06" db="EMBL/GenBank/DDBJ databases">
        <title>Sequencing the genomes of 1000 actinobacteria strains.</title>
        <authorList>
            <person name="Klenk H.-P."/>
        </authorList>
    </citation>
    <scope>NUCLEOTIDE SEQUENCE [LARGE SCALE GENOMIC DNA]</scope>
    <source>
        <strain evidence="1 2">DSM 45679</strain>
    </source>
</reference>
<comment type="caution">
    <text evidence="1">The sequence shown here is derived from an EMBL/GenBank/DDBJ whole genome shotgun (WGS) entry which is preliminary data.</text>
</comment>
<evidence type="ECO:0000313" key="1">
    <source>
        <dbReference type="EMBL" id="TQJ05048.1"/>
    </source>
</evidence>
<keyword evidence="2" id="KW-1185">Reference proteome</keyword>